<keyword evidence="3" id="KW-1185">Reference proteome</keyword>
<organism evidence="2 3">
    <name type="scientific">Pteropus alecto</name>
    <name type="common">Black flying fox</name>
    <dbReference type="NCBI Taxonomy" id="9402"/>
    <lineage>
        <taxon>Eukaryota</taxon>
        <taxon>Metazoa</taxon>
        <taxon>Chordata</taxon>
        <taxon>Craniata</taxon>
        <taxon>Vertebrata</taxon>
        <taxon>Euteleostomi</taxon>
        <taxon>Mammalia</taxon>
        <taxon>Eutheria</taxon>
        <taxon>Laurasiatheria</taxon>
        <taxon>Chiroptera</taxon>
        <taxon>Yinpterochiroptera</taxon>
        <taxon>Pteropodoidea</taxon>
        <taxon>Pteropodidae</taxon>
        <taxon>Pteropodinae</taxon>
        <taxon>Pteropus</taxon>
    </lineage>
</organism>
<evidence type="ECO:0000313" key="2">
    <source>
        <dbReference type="EMBL" id="ELK08920.1"/>
    </source>
</evidence>
<proteinExistence type="predicted"/>
<evidence type="ECO:0000313" key="3">
    <source>
        <dbReference type="Proteomes" id="UP000010552"/>
    </source>
</evidence>
<gene>
    <name evidence="2" type="ORF">PAL_GLEAN10012182</name>
</gene>
<dbReference type="EMBL" id="KB030861">
    <property type="protein sequence ID" value="ELK08920.1"/>
    <property type="molecule type" value="Genomic_DNA"/>
</dbReference>
<reference evidence="3" key="1">
    <citation type="journal article" date="2013" name="Science">
        <title>Comparative analysis of bat genomes provides insight into the evolution of flight and immunity.</title>
        <authorList>
            <person name="Zhang G."/>
            <person name="Cowled C."/>
            <person name="Shi Z."/>
            <person name="Huang Z."/>
            <person name="Bishop-Lilly K.A."/>
            <person name="Fang X."/>
            <person name="Wynne J.W."/>
            <person name="Xiong Z."/>
            <person name="Baker M.L."/>
            <person name="Zhao W."/>
            <person name="Tachedjian M."/>
            <person name="Zhu Y."/>
            <person name="Zhou P."/>
            <person name="Jiang X."/>
            <person name="Ng J."/>
            <person name="Yang L."/>
            <person name="Wu L."/>
            <person name="Xiao J."/>
            <person name="Feng Y."/>
            <person name="Chen Y."/>
            <person name="Sun X."/>
            <person name="Zhang Y."/>
            <person name="Marsh G.A."/>
            <person name="Crameri G."/>
            <person name="Broder C.C."/>
            <person name="Frey K.G."/>
            <person name="Wang L.F."/>
            <person name="Wang J."/>
        </authorList>
    </citation>
    <scope>NUCLEOTIDE SEQUENCE [LARGE SCALE GENOMIC DNA]</scope>
</reference>
<evidence type="ECO:0000256" key="1">
    <source>
        <dbReference type="SAM" id="MobiDB-lite"/>
    </source>
</evidence>
<feature type="region of interest" description="Disordered" evidence="1">
    <location>
        <begin position="1"/>
        <end position="29"/>
    </location>
</feature>
<sequence length="82" mass="9286">MQYPELEAASLRPQGCKPHGENGGPGSWKRPLDGYTPALTCHLRPELPLRPFWKLLQSTFRYVQPDGILTDRKNSEDPVRAV</sequence>
<accession>L5KBM7</accession>
<dbReference type="AlphaFoldDB" id="L5KBM7"/>
<dbReference type="InParanoid" id="L5KBM7"/>
<protein>
    <submittedName>
        <fullName evidence="2">Uncharacterized protein</fullName>
    </submittedName>
</protein>
<name>L5KBM7_PTEAL</name>
<dbReference type="Proteomes" id="UP000010552">
    <property type="component" value="Unassembled WGS sequence"/>
</dbReference>